<dbReference type="AlphaFoldDB" id="A0A565AN42"/>
<evidence type="ECO:0000313" key="2">
    <source>
        <dbReference type="Proteomes" id="UP000489600"/>
    </source>
</evidence>
<dbReference type="EMBL" id="CABITT030000001">
    <property type="protein sequence ID" value="VVA89944.1"/>
    <property type="molecule type" value="Genomic_DNA"/>
</dbReference>
<keyword evidence="2" id="KW-1185">Reference proteome</keyword>
<accession>A0A565AN42</accession>
<proteinExistence type="predicted"/>
<sequence length="70" mass="7712">MTPAKRSNILFGEQNKKPRLMEFFPAMSSESCGGGHTLPLICQLEHQRPEETVTENGGAISSPIDLTLRL</sequence>
<gene>
    <name evidence="1" type="ORF">ANE_LOCUS389</name>
</gene>
<comment type="caution">
    <text evidence="1">The sequence shown here is derived from an EMBL/GenBank/DDBJ whole genome shotgun (WGS) entry which is preliminary data.</text>
</comment>
<organism evidence="1 2">
    <name type="scientific">Arabis nemorensis</name>
    <dbReference type="NCBI Taxonomy" id="586526"/>
    <lineage>
        <taxon>Eukaryota</taxon>
        <taxon>Viridiplantae</taxon>
        <taxon>Streptophyta</taxon>
        <taxon>Embryophyta</taxon>
        <taxon>Tracheophyta</taxon>
        <taxon>Spermatophyta</taxon>
        <taxon>Magnoliopsida</taxon>
        <taxon>eudicotyledons</taxon>
        <taxon>Gunneridae</taxon>
        <taxon>Pentapetalae</taxon>
        <taxon>rosids</taxon>
        <taxon>malvids</taxon>
        <taxon>Brassicales</taxon>
        <taxon>Brassicaceae</taxon>
        <taxon>Arabideae</taxon>
        <taxon>Arabis</taxon>
    </lineage>
</organism>
<protein>
    <submittedName>
        <fullName evidence="1">Uncharacterized protein</fullName>
    </submittedName>
</protein>
<dbReference type="OrthoDB" id="1078252at2759"/>
<evidence type="ECO:0000313" key="1">
    <source>
        <dbReference type="EMBL" id="VVA89944.1"/>
    </source>
</evidence>
<reference evidence="1" key="1">
    <citation type="submission" date="2019-07" db="EMBL/GenBank/DDBJ databases">
        <authorList>
            <person name="Dittberner H."/>
        </authorList>
    </citation>
    <scope>NUCLEOTIDE SEQUENCE [LARGE SCALE GENOMIC DNA]</scope>
</reference>
<name>A0A565AN42_9BRAS</name>
<dbReference type="Proteomes" id="UP000489600">
    <property type="component" value="Unassembled WGS sequence"/>
</dbReference>